<keyword evidence="5 6" id="KW-0238">DNA-binding</keyword>
<keyword evidence="1 6" id="KW-1277">Toxin-antitoxin system</keyword>
<dbReference type="AlphaFoldDB" id="A0A2S7SW07"/>
<gene>
    <name evidence="8" type="ORF">CJD36_012145</name>
</gene>
<evidence type="ECO:0000256" key="6">
    <source>
        <dbReference type="PROSITE-ProRule" id="PRU01362"/>
    </source>
</evidence>
<dbReference type="GO" id="GO:0016779">
    <property type="term" value="F:nucleotidyltransferase activity"/>
    <property type="evidence" value="ECO:0007669"/>
    <property type="project" value="UniProtKB-UniRule"/>
</dbReference>
<feature type="binding site" evidence="6">
    <location>
        <begin position="15"/>
        <end position="17"/>
    </location>
    <ligand>
        <name>NAD(+)</name>
        <dbReference type="ChEBI" id="CHEBI:57540"/>
    </ligand>
</feature>
<feature type="active site" description="Proton acceptor" evidence="6">
    <location>
        <position position="54"/>
    </location>
</feature>
<reference evidence="8 9" key="1">
    <citation type="submission" date="2018-01" db="EMBL/GenBank/DDBJ databases">
        <title>A novel member of the phylum Bacteroidetes isolated from glacier ice.</title>
        <authorList>
            <person name="Liu Q."/>
            <person name="Xin Y.-H."/>
        </authorList>
    </citation>
    <scope>NUCLEOTIDE SEQUENCE [LARGE SCALE GENOMIC DNA]</scope>
    <source>
        <strain evidence="8 9">RB1R16</strain>
    </source>
</reference>
<comment type="similarity">
    <text evidence="6">Belongs to the DarT ADP-ribosyltransferase family.</text>
</comment>
<name>A0A2S7SW07_9BACT</name>
<keyword evidence="4 6" id="KW-0548">Nucleotidyltransferase</keyword>
<keyword evidence="2 6" id="KW-0328">Glycosyltransferase</keyword>
<feature type="domain" description="DarT" evidence="7">
    <location>
        <begin position="11"/>
        <end position="216"/>
    </location>
</feature>
<accession>A0A2S7SW07</accession>
<dbReference type="EMBL" id="PPSL01000003">
    <property type="protein sequence ID" value="PQJ10716.1"/>
    <property type="molecule type" value="Genomic_DNA"/>
</dbReference>
<evidence type="ECO:0000259" key="7">
    <source>
        <dbReference type="PROSITE" id="PS52018"/>
    </source>
</evidence>
<evidence type="ECO:0000256" key="2">
    <source>
        <dbReference type="ARBA" id="ARBA00022676"/>
    </source>
</evidence>
<dbReference type="Proteomes" id="UP000239872">
    <property type="component" value="Unassembled WGS sequence"/>
</dbReference>
<comment type="caution">
    <text evidence="6">Lacks conserved residue(s) required for the propagation of feature annotation.</text>
</comment>
<organism evidence="8 9">
    <name type="scientific">Flavipsychrobacter stenotrophus</name>
    <dbReference type="NCBI Taxonomy" id="2077091"/>
    <lineage>
        <taxon>Bacteria</taxon>
        <taxon>Pseudomonadati</taxon>
        <taxon>Bacteroidota</taxon>
        <taxon>Chitinophagia</taxon>
        <taxon>Chitinophagales</taxon>
        <taxon>Chitinophagaceae</taxon>
        <taxon>Flavipsychrobacter</taxon>
    </lineage>
</organism>
<evidence type="ECO:0000256" key="3">
    <source>
        <dbReference type="ARBA" id="ARBA00022679"/>
    </source>
</evidence>
<protein>
    <recommendedName>
        <fullName evidence="7">DarT domain-containing protein</fullName>
    </recommendedName>
</protein>
<comment type="catalytic activity">
    <reaction evidence="6">
        <text>a thymidine in DNA + NAD(+) = an N-(ADP-alpha-D-ribosyl)-thymidine in DNA + nicotinamide + H(+)</text>
        <dbReference type="Rhea" id="RHEA:71651"/>
        <dbReference type="Rhea" id="RHEA-COMP:13556"/>
        <dbReference type="Rhea" id="RHEA-COMP:18051"/>
        <dbReference type="ChEBI" id="CHEBI:15378"/>
        <dbReference type="ChEBI" id="CHEBI:17154"/>
        <dbReference type="ChEBI" id="CHEBI:57540"/>
        <dbReference type="ChEBI" id="CHEBI:137386"/>
        <dbReference type="ChEBI" id="CHEBI:191199"/>
    </reaction>
</comment>
<dbReference type="GO" id="GO:0003677">
    <property type="term" value="F:DNA binding"/>
    <property type="evidence" value="ECO:0007669"/>
    <property type="project" value="UniProtKB-UniRule"/>
</dbReference>
<keyword evidence="9" id="KW-1185">Reference proteome</keyword>
<evidence type="ECO:0000256" key="1">
    <source>
        <dbReference type="ARBA" id="ARBA00022649"/>
    </source>
</evidence>
<feature type="active site" evidence="6">
    <location>
        <position position="168"/>
    </location>
</feature>
<dbReference type="GO" id="GO:0016757">
    <property type="term" value="F:glycosyltransferase activity"/>
    <property type="evidence" value="ECO:0007669"/>
    <property type="project" value="UniProtKB-UniRule"/>
</dbReference>
<dbReference type="InterPro" id="IPR029494">
    <property type="entry name" value="DarT"/>
</dbReference>
<dbReference type="OrthoDB" id="9813972at2"/>
<proteinExistence type="inferred from homology"/>
<feature type="binding site" evidence="6">
    <location>
        <position position="54"/>
    </location>
    <ligand>
        <name>NAD(+)</name>
        <dbReference type="ChEBI" id="CHEBI:57540"/>
    </ligand>
</feature>
<dbReference type="PROSITE" id="PS52018">
    <property type="entry name" value="DART"/>
    <property type="match status" value="1"/>
</dbReference>
<evidence type="ECO:0000313" key="9">
    <source>
        <dbReference type="Proteomes" id="UP000239872"/>
    </source>
</evidence>
<sequence length="218" mass="25331">MQKLVINRKREYCYRICHIRNLTHVLVNGLCTKHHPKADPNFISIGNPGIISVRDDRAVLINDYGNIGEYVPFYFTPLSIMQYNIVTGYWDPPVAKIHPEDLLIIQCKISDLVEVGRFFFTDGQANSAVTKHYTDLNMLKEIDWDCIQQQNFSKSGDDYDRPRRYQAEFLVHNHVPVTSINALFVYNEKAATFVRKEMVNTGNNTLKVNIENRLYFPQ</sequence>
<comment type="caution">
    <text evidence="8">The sequence shown here is derived from an EMBL/GenBank/DDBJ whole genome shotgun (WGS) entry which is preliminary data.</text>
</comment>
<dbReference type="RefSeq" id="WP_105039443.1">
    <property type="nucleotide sequence ID" value="NZ_PPSL01000003.1"/>
</dbReference>
<dbReference type="Pfam" id="PF14487">
    <property type="entry name" value="DarT"/>
    <property type="match status" value="1"/>
</dbReference>
<evidence type="ECO:0000256" key="4">
    <source>
        <dbReference type="ARBA" id="ARBA00022695"/>
    </source>
</evidence>
<evidence type="ECO:0000256" key="5">
    <source>
        <dbReference type="ARBA" id="ARBA00023125"/>
    </source>
</evidence>
<keyword evidence="3 6" id="KW-0808">Transferase</keyword>
<evidence type="ECO:0000313" key="8">
    <source>
        <dbReference type="EMBL" id="PQJ10716.1"/>
    </source>
</evidence>